<dbReference type="EMBL" id="JACORT010000004">
    <property type="protein sequence ID" value="MBC5783769.1"/>
    <property type="molecule type" value="Genomic_DNA"/>
</dbReference>
<feature type="region of interest" description="Disordered" evidence="4">
    <location>
        <begin position="1"/>
        <end position="31"/>
    </location>
</feature>
<protein>
    <submittedName>
        <fullName evidence="6">MarR family transcriptional regulator</fullName>
    </submittedName>
</protein>
<evidence type="ECO:0000313" key="6">
    <source>
        <dbReference type="EMBL" id="MBC5783769.1"/>
    </source>
</evidence>
<dbReference type="GO" id="GO:0003700">
    <property type="term" value="F:DNA-binding transcription factor activity"/>
    <property type="evidence" value="ECO:0007669"/>
    <property type="project" value="InterPro"/>
</dbReference>
<proteinExistence type="predicted"/>
<keyword evidence="1" id="KW-0805">Transcription regulation</keyword>
<evidence type="ECO:0000256" key="3">
    <source>
        <dbReference type="ARBA" id="ARBA00023163"/>
    </source>
</evidence>
<accession>A0A923MTA5</accession>
<keyword evidence="2" id="KW-0238">DNA-binding</keyword>
<comment type="caution">
    <text evidence="6">The sequence shown here is derived from an EMBL/GenBank/DDBJ whole genome shotgun (WGS) entry which is preliminary data.</text>
</comment>
<dbReference type="PROSITE" id="PS50995">
    <property type="entry name" value="HTH_MARR_2"/>
    <property type="match status" value="1"/>
</dbReference>
<name>A0A923MTA5_9BURK</name>
<dbReference type="SUPFAM" id="SSF46785">
    <property type="entry name" value="Winged helix' DNA-binding domain"/>
    <property type="match status" value="1"/>
</dbReference>
<dbReference type="SMART" id="SM00347">
    <property type="entry name" value="HTH_MARR"/>
    <property type="match status" value="1"/>
</dbReference>
<dbReference type="GO" id="GO:0003677">
    <property type="term" value="F:DNA binding"/>
    <property type="evidence" value="ECO:0007669"/>
    <property type="project" value="UniProtKB-KW"/>
</dbReference>
<evidence type="ECO:0000259" key="5">
    <source>
        <dbReference type="PROSITE" id="PS50995"/>
    </source>
</evidence>
<dbReference type="GO" id="GO:0006950">
    <property type="term" value="P:response to stress"/>
    <property type="evidence" value="ECO:0007669"/>
    <property type="project" value="TreeGrafter"/>
</dbReference>
<dbReference type="AlphaFoldDB" id="A0A923MTA5"/>
<evidence type="ECO:0000256" key="2">
    <source>
        <dbReference type="ARBA" id="ARBA00023125"/>
    </source>
</evidence>
<evidence type="ECO:0000256" key="4">
    <source>
        <dbReference type="SAM" id="MobiDB-lite"/>
    </source>
</evidence>
<dbReference type="PANTHER" id="PTHR33164">
    <property type="entry name" value="TRANSCRIPTIONAL REGULATOR, MARR FAMILY"/>
    <property type="match status" value="1"/>
</dbReference>
<dbReference type="PRINTS" id="PR00598">
    <property type="entry name" value="HTHMARR"/>
</dbReference>
<keyword evidence="7" id="KW-1185">Reference proteome</keyword>
<dbReference type="Gene3D" id="1.10.10.10">
    <property type="entry name" value="Winged helix-like DNA-binding domain superfamily/Winged helix DNA-binding domain"/>
    <property type="match status" value="1"/>
</dbReference>
<dbReference type="PANTHER" id="PTHR33164:SF64">
    <property type="entry name" value="TRANSCRIPTIONAL REGULATOR SLYA"/>
    <property type="match status" value="1"/>
</dbReference>
<dbReference type="Pfam" id="PF12802">
    <property type="entry name" value="MarR_2"/>
    <property type="match status" value="1"/>
</dbReference>
<keyword evidence="3" id="KW-0804">Transcription</keyword>
<dbReference type="InterPro" id="IPR036388">
    <property type="entry name" value="WH-like_DNA-bd_sf"/>
</dbReference>
<dbReference type="InterPro" id="IPR000835">
    <property type="entry name" value="HTH_MarR-typ"/>
</dbReference>
<dbReference type="InterPro" id="IPR039422">
    <property type="entry name" value="MarR/SlyA-like"/>
</dbReference>
<dbReference type="InterPro" id="IPR036390">
    <property type="entry name" value="WH_DNA-bd_sf"/>
</dbReference>
<evidence type="ECO:0000313" key="7">
    <source>
        <dbReference type="Proteomes" id="UP000608513"/>
    </source>
</evidence>
<dbReference type="Proteomes" id="UP000608513">
    <property type="component" value="Unassembled WGS sequence"/>
</dbReference>
<evidence type="ECO:0000256" key="1">
    <source>
        <dbReference type="ARBA" id="ARBA00023015"/>
    </source>
</evidence>
<gene>
    <name evidence="6" type="ORF">H8N03_12505</name>
</gene>
<reference evidence="6" key="1">
    <citation type="submission" date="2020-08" db="EMBL/GenBank/DDBJ databases">
        <title>Ramlibacter sp. USB13 16S ribosomal RNA gene genome sequencing and assembly.</title>
        <authorList>
            <person name="Kang M."/>
        </authorList>
    </citation>
    <scope>NUCLEOTIDE SEQUENCE</scope>
    <source>
        <strain evidence="6">USB13</strain>
    </source>
</reference>
<organism evidence="6 7">
    <name type="scientific">Ramlibacter cellulosilyticus</name>
    <dbReference type="NCBI Taxonomy" id="2764187"/>
    <lineage>
        <taxon>Bacteria</taxon>
        <taxon>Pseudomonadati</taxon>
        <taxon>Pseudomonadota</taxon>
        <taxon>Betaproteobacteria</taxon>
        <taxon>Burkholderiales</taxon>
        <taxon>Comamonadaceae</taxon>
        <taxon>Ramlibacter</taxon>
    </lineage>
</organism>
<feature type="domain" description="HTH marR-type" evidence="5">
    <location>
        <begin position="38"/>
        <end position="170"/>
    </location>
</feature>
<sequence>MKSHAVSVPREYPDSQAARRPRAGARGSTAAASTPFVEGYLPALLAQAHDRIASEFHAVAAEHGVGPSEWRVLATLASGEATGISRLAQIIVMKQPTVTRLLDRMQAAGHVQRVPHDGDRRITLVSITERGQQLTDKLVPLALEHEARVLAPFGAEGADALKLSLRQLIGV</sequence>